<organism evidence="2 3">
    <name type="scientific">Sphingobium phenoxybenzoativorans</name>
    <dbReference type="NCBI Taxonomy" id="1592790"/>
    <lineage>
        <taxon>Bacteria</taxon>
        <taxon>Pseudomonadati</taxon>
        <taxon>Pseudomonadota</taxon>
        <taxon>Alphaproteobacteria</taxon>
        <taxon>Sphingomonadales</taxon>
        <taxon>Sphingomonadaceae</taxon>
        <taxon>Sphingobium</taxon>
    </lineage>
</organism>
<dbReference type="InterPro" id="IPR050261">
    <property type="entry name" value="FrsA_esterase"/>
</dbReference>
<reference evidence="2" key="1">
    <citation type="submission" date="2021-04" db="EMBL/GenBank/DDBJ databases">
        <title>Isolation of p-tert-butylphenol degrading bacteria Sphingobium phenoxybenzoativorans Tas13 from active sludge.</title>
        <authorList>
            <person name="Li Y."/>
        </authorList>
    </citation>
    <scope>NUCLEOTIDE SEQUENCE</scope>
    <source>
        <strain evidence="2">Tas13</strain>
    </source>
</reference>
<sequence length="239" mass="25788">MGIERRVTIYDGPGGPFEGMAIADPAGGPRPGLLLISNVLGTKEADFERGEKIAALGYAVFVADVFGQGKRPTRDDPDRARYMTELNNDRTLLKARLGVSLDALKAMPETDPSKCAAFGFCFGGKCVLDMARAGLDVKGVVSFHGVYDAPPYPNITPIGPKVLVCHGWDDPLCPPDATAALAKELTEGKADWQIHAYGHTGHAFTDESVNMPGQHFGYSPDADRRSWKASMDFLEEIFA</sequence>
<dbReference type="AlphaFoldDB" id="A0A975KBT0"/>
<feature type="domain" description="Dienelactone hydrolase" evidence="1">
    <location>
        <begin position="22"/>
        <end position="237"/>
    </location>
</feature>
<protein>
    <submittedName>
        <fullName evidence="2">Dienelactone hydrolase family protein</fullName>
    </submittedName>
</protein>
<keyword evidence="2" id="KW-0378">Hydrolase</keyword>
<proteinExistence type="predicted"/>
<dbReference type="PANTHER" id="PTHR22946">
    <property type="entry name" value="DIENELACTONE HYDROLASE DOMAIN-CONTAINING PROTEIN-RELATED"/>
    <property type="match status" value="1"/>
</dbReference>
<keyword evidence="3" id="KW-1185">Reference proteome</keyword>
<evidence type="ECO:0000259" key="1">
    <source>
        <dbReference type="Pfam" id="PF01738"/>
    </source>
</evidence>
<dbReference type="PANTHER" id="PTHR22946:SF0">
    <property type="entry name" value="DIENELACTONE HYDROLASE DOMAIN-CONTAINING PROTEIN"/>
    <property type="match status" value="1"/>
</dbReference>
<dbReference type="Proteomes" id="UP000681425">
    <property type="component" value="Chromosome"/>
</dbReference>
<dbReference type="RefSeq" id="WP_212610313.1">
    <property type="nucleotide sequence ID" value="NZ_CP073910.1"/>
</dbReference>
<gene>
    <name evidence="2" type="ORF">KFK14_06600</name>
</gene>
<dbReference type="Pfam" id="PF01738">
    <property type="entry name" value="DLH"/>
    <property type="match status" value="1"/>
</dbReference>
<evidence type="ECO:0000313" key="2">
    <source>
        <dbReference type="EMBL" id="QUT07087.1"/>
    </source>
</evidence>
<evidence type="ECO:0000313" key="3">
    <source>
        <dbReference type="Proteomes" id="UP000681425"/>
    </source>
</evidence>
<dbReference type="EMBL" id="CP073910">
    <property type="protein sequence ID" value="QUT07087.1"/>
    <property type="molecule type" value="Genomic_DNA"/>
</dbReference>
<name>A0A975KBT0_9SPHN</name>
<accession>A0A975KBT0</accession>
<dbReference type="KEGG" id="spph:KFK14_06600"/>
<dbReference type="SUPFAM" id="SSF53474">
    <property type="entry name" value="alpha/beta-Hydrolases"/>
    <property type="match status" value="1"/>
</dbReference>
<dbReference type="InterPro" id="IPR029058">
    <property type="entry name" value="AB_hydrolase_fold"/>
</dbReference>
<dbReference type="Gene3D" id="3.40.50.1820">
    <property type="entry name" value="alpha/beta hydrolase"/>
    <property type="match status" value="1"/>
</dbReference>
<dbReference type="GO" id="GO:0016787">
    <property type="term" value="F:hydrolase activity"/>
    <property type="evidence" value="ECO:0007669"/>
    <property type="project" value="UniProtKB-KW"/>
</dbReference>
<dbReference type="InterPro" id="IPR002925">
    <property type="entry name" value="Dienelactn_hydro"/>
</dbReference>